<evidence type="ECO:0000313" key="3">
    <source>
        <dbReference type="Proteomes" id="UP000011744"/>
    </source>
</evidence>
<dbReference type="Proteomes" id="UP000011744">
    <property type="component" value="Unassembled WGS sequence"/>
</dbReference>
<proteinExistence type="predicted"/>
<organism evidence="2 3">
    <name type="scientific">Paramagnetospirillum caucaseum</name>
    <dbReference type="NCBI Taxonomy" id="1244869"/>
    <lineage>
        <taxon>Bacteria</taxon>
        <taxon>Pseudomonadati</taxon>
        <taxon>Pseudomonadota</taxon>
        <taxon>Alphaproteobacteria</taxon>
        <taxon>Rhodospirillales</taxon>
        <taxon>Magnetospirillaceae</taxon>
        <taxon>Paramagnetospirillum</taxon>
    </lineage>
</organism>
<name>M2Z2D3_9PROT</name>
<gene>
    <name evidence="2" type="ORF">H261_18260</name>
</gene>
<dbReference type="AlphaFoldDB" id="M2Z2D3"/>
<dbReference type="EMBL" id="AONQ01000064">
    <property type="protein sequence ID" value="EME68475.1"/>
    <property type="molecule type" value="Genomic_DNA"/>
</dbReference>
<dbReference type="RefSeq" id="WP_008620403.1">
    <property type="nucleotide sequence ID" value="NZ_AONQ01000064.1"/>
</dbReference>
<dbReference type="STRING" id="1244869.H261_18260"/>
<reference evidence="2 3" key="1">
    <citation type="journal article" date="2014" name="Genome Announc.">
        <title>Draft Genome Sequence of Magnetospirillum sp. Strain SO-1, a Freshwater Magnetotactic Bacterium Isolated from the Ol'khovka River, Russia.</title>
        <authorList>
            <person name="Grouzdev D.S."/>
            <person name="Dziuba M.V."/>
            <person name="Sukhacheva M.S."/>
            <person name="Mardanov A.V."/>
            <person name="Beletskiy A.V."/>
            <person name="Kuznetsov B.B."/>
            <person name="Skryabin K.G."/>
        </authorList>
    </citation>
    <scope>NUCLEOTIDE SEQUENCE [LARGE SCALE GENOMIC DNA]</scope>
    <source>
        <strain evidence="2 3">SO-1</strain>
    </source>
</reference>
<dbReference type="eggNOG" id="ENOG5033NJQ">
    <property type="taxonomic scope" value="Bacteria"/>
</dbReference>
<protein>
    <submittedName>
        <fullName evidence="2">Uncharacterized protein</fullName>
    </submittedName>
</protein>
<keyword evidence="3" id="KW-1185">Reference proteome</keyword>
<dbReference type="PATRIC" id="fig|1244869.3.peg.3651"/>
<evidence type="ECO:0000256" key="1">
    <source>
        <dbReference type="SAM" id="MobiDB-lite"/>
    </source>
</evidence>
<dbReference type="OrthoDB" id="8448858at2"/>
<accession>M2Z2D3</accession>
<evidence type="ECO:0000313" key="2">
    <source>
        <dbReference type="EMBL" id="EME68475.1"/>
    </source>
</evidence>
<feature type="region of interest" description="Disordered" evidence="1">
    <location>
        <begin position="72"/>
        <end position="97"/>
    </location>
</feature>
<sequence length="110" mass="12437">MSTEIYSCREGQELKQGKLDYSDIEDRETAEIDAKRRCKLDPTIKKVAYYKVAADGEFRMFFSYTNPHCRPAPKAKPAGVPLPPRKPAPVKKAEPKPGLLARLKRSIGFK</sequence>
<comment type="caution">
    <text evidence="2">The sequence shown here is derived from an EMBL/GenBank/DDBJ whole genome shotgun (WGS) entry which is preliminary data.</text>
</comment>